<keyword evidence="2" id="KW-1185">Reference proteome</keyword>
<reference evidence="1 2" key="1">
    <citation type="journal article" date="2003" name="Proc. Natl. Acad. Sci. U.S.A.">
        <title>Complete genome sequence of the marine planctomycete Pirellula sp. strain 1.</title>
        <authorList>
            <person name="Gloeckner F.O."/>
            <person name="Kube M."/>
            <person name="Bauer M."/>
            <person name="Teeling H."/>
            <person name="Lombardot T."/>
            <person name="Ludwig W."/>
            <person name="Gade D."/>
            <person name="Beck A."/>
            <person name="Borzym K."/>
            <person name="Heitmann K."/>
            <person name="Rabus R."/>
            <person name="Schlesner H."/>
            <person name="Amann R."/>
            <person name="Reinhardt R."/>
        </authorList>
    </citation>
    <scope>NUCLEOTIDE SEQUENCE [LARGE SCALE GENOMIC DNA]</scope>
    <source>
        <strain evidence="2">DSM 10527 / NCIMB 13988 / SH1</strain>
    </source>
</reference>
<evidence type="ECO:0000313" key="1">
    <source>
        <dbReference type="EMBL" id="CAD73673.1"/>
    </source>
</evidence>
<dbReference type="EMBL" id="BX294140">
    <property type="protein sequence ID" value="CAD73673.1"/>
    <property type="molecule type" value="Genomic_DNA"/>
</dbReference>
<dbReference type="EnsemblBacteria" id="CAD73673">
    <property type="protein sequence ID" value="CAD73673"/>
    <property type="gene ID" value="RB4258"/>
</dbReference>
<organism evidence="1 2">
    <name type="scientific">Rhodopirellula baltica (strain DSM 10527 / NCIMB 13988 / SH1)</name>
    <dbReference type="NCBI Taxonomy" id="243090"/>
    <lineage>
        <taxon>Bacteria</taxon>
        <taxon>Pseudomonadati</taxon>
        <taxon>Planctomycetota</taxon>
        <taxon>Planctomycetia</taxon>
        <taxon>Pirellulales</taxon>
        <taxon>Pirellulaceae</taxon>
        <taxon>Rhodopirellula</taxon>
    </lineage>
</organism>
<accession>Q7USW9</accession>
<sequence length="169" mass="18045">MGKFHEKTSGAHVSFRTFWKSFDLFGTVVPWELFNRAVQISSGVDTSIHIGVASCTIQVGIDFGASTSISIGGEASVHVRFGIRSRFANNVCVGLIVNLGVGVQICITVCIGGGTRLGRGICLGICITADVRVEIAVPVRIGGLVRLDRSIDFRILILVEVVFVRLAIA</sequence>
<dbReference type="AlphaFoldDB" id="Q7USW9"/>
<evidence type="ECO:0000313" key="2">
    <source>
        <dbReference type="Proteomes" id="UP000001025"/>
    </source>
</evidence>
<dbReference type="InParanoid" id="Q7USW9"/>
<dbReference type="STRING" id="243090.RB4258"/>
<dbReference type="KEGG" id="rba:RB4258"/>
<protein>
    <submittedName>
        <fullName evidence="1">Uncharacterized protein</fullName>
    </submittedName>
</protein>
<gene>
    <name evidence="1" type="ordered locus">RB4258</name>
</gene>
<proteinExistence type="predicted"/>
<dbReference type="HOGENOM" id="CLU_1577277_0_0_0"/>
<name>Q7USW9_RHOBA</name>
<dbReference type="Proteomes" id="UP000001025">
    <property type="component" value="Chromosome"/>
</dbReference>